<evidence type="ECO:0000313" key="2">
    <source>
        <dbReference type="Proteomes" id="UP000610746"/>
    </source>
</evidence>
<evidence type="ECO:0000313" key="1">
    <source>
        <dbReference type="EMBL" id="NRS93757.1"/>
    </source>
</evidence>
<dbReference type="EMBL" id="JABSNO010000027">
    <property type="protein sequence ID" value="NRS93757.1"/>
    <property type="molecule type" value="Genomic_DNA"/>
</dbReference>
<accession>A0A8J8GDF8</accession>
<dbReference type="RefSeq" id="WP_173780301.1">
    <property type="nucleotide sequence ID" value="NZ_JABSNO010000027.1"/>
</dbReference>
<organism evidence="1 2">
    <name type="scientific">Frigoriflavimonas asaccharolytica</name>
    <dbReference type="NCBI Taxonomy" id="2735899"/>
    <lineage>
        <taxon>Bacteria</taxon>
        <taxon>Pseudomonadati</taxon>
        <taxon>Bacteroidota</taxon>
        <taxon>Flavobacteriia</taxon>
        <taxon>Flavobacteriales</taxon>
        <taxon>Weeksellaceae</taxon>
        <taxon>Frigoriflavimonas</taxon>
    </lineage>
</organism>
<reference evidence="1" key="1">
    <citation type="submission" date="2020-05" db="EMBL/GenBank/DDBJ databases">
        <title>Genomic Encyclopedia of Type Strains, Phase IV (KMG-V): Genome sequencing to study the core and pangenomes of soil and plant-associated prokaryotes.</title>
        <authorList>
            <person name="Whitman W."/>
        </authorList>
    </citation>
    <scope>NUCLEOTIDE SEQUENCE</scope>
    <source>
        <strain evidence="1">16F</strain>
    </source>
</reference>
<gene>
    <name evidence="1" type="ORF">HNQ03_002848</name>
</gene>
<dbReference type="Proteomes" id="UP000610746">
    <property type="component" value="Unassembled WGS sequence"/>
</dbReference>
<comment type="caution">
    <text evidence="1">The sequence shown here is derived from an EMBL/GenBank/DDBJ whole genome shotgun (WGS) entry which is preliminary data.</text>
</comment>
<name>A0A8J8GDF8_9FLAO</name>
<keyword evidence="2" id="KW-1185">Reference proteome</keyword>
<dbReference type="AlphaFoldDB" id="A0A8J8GDF8"/>
<proteinExistence type="predicted"/>
<sequence>MMKVDQIEVCKPVESLVNLLISYGFEIVESKVNDYHFHELKFTLKGSISDIIDTIKIDKIQSLNEAIFTCSCHWTSINLIKNR</sequence>
<protein>
    <submittedName>
        <fullName evidence="1">Uncharacterized protein</fullName>
    </submittedName>
</protein>